<comment type="caution">
    <text evidence="1">The sequence shown here is derived from an EMBL/GenBank/DDBJ whole genome shotgun (WGS) entry which is preliminary data.</text>
</comment>
<reference evidence="1 2" key="1">
    <citation type="submission" date="2018-10" db="EMBL/GenBank/DDBJ databases">
        <title>Isolation from cow dung.</title>
        <authorList>
            <person name="Ling L."/>
        </authorList>
    </citation>
    <scope>NUCLEOTIDE SEQUENCE [LARGE SCALE GENOMIC DNA]</scope>
    <source>
        <strain evidence="1 2">NEAU-LL90</strain>
    </source>
</reference>
<organism evidence="1 2">
    <name type="scientific">Nocardia stercoris</name>
    <dbReference type="NCBI Taxonomy" id="2483361"/>
    <lineage>
        <taxon>Bacteria</taxon>
        <taxon>Bacillati</taxon>
        <taxon>Actinomycetota</taxon>
        <taxon>Actinomycetes</taxon>
        <taxon>Mycobacteriales</taxon>
        <taxon>Nocardiaceae</taxon>
        <taxon>Nocardia</taxon>
    </lineage>
</organism>
<protein>
    <submittedName>
        <fullName evidence="1">Uncharacterized protein</fullName>
    </submittedName>
</protein>
<gene>
    <name evidence="1" type="ORF">EBN03_22665</name>
</gene>
<sequence>MAAYLRPERSWFDRAADAVERSWSRVFFLGFCGGSRSAAARMGAPFGAGDALRIAITAPFVLGRFLLMSVAATRPALRGVADRYATRVIRKRLTTYGVAEFTTDPHSYPAG</sequence>
<accession>A0A3M2KWW6</accession>
<dbReference type="EMBL" id="RFFH01000011">
    <property type="protein sequence ID" value="RMI30047.1"/>
    <property type="molecule type" value="Genomic_DNA"/>
</dbReference>
<proteinExistence type="predicted"/>
<dbReference type="Proteomes" id="UP000279275">
    <property type="component" value="Unassembled WGS sequence"/>
</dbReference>
<evidence type="ECO:0000313" key="2">
    <source>
        <dbReference type="Proteomes" id="UP000279275"/>
    </source>
</evidence>
<name>A0A3M2KWW6_9NOCA</name>
<dbReference type="AlphaFoldDB" id="A0A3M2KWW6"/>
<keyword evidence="2" id="KW-1185">Reference proteome</keyword>
<evidence type="ECO:0000313" key="1">
    <source>
        <dbReference type="EMBL" id="RMI30047.1"/>
    </source>
</evidence>